<dbReference type="InterPro" id="IPR000182">
    <property type="entry name" value="GNAT_dom"/>
</dbReference>
<dbReference type="InterPro" id="IPR039968">
    <property type="entry name" value="BcerS-like"/>
</dbReference>
<dbReference type="Proteomes" id="UP001432209">
    <property type="component" value="Chromosome"/>
</dbReference>
<name>A0ABZ2A0H4_STRNV</name>
<gene>
    <name evidence="2" type="ORF">OG442_09825</name>
</gene>
<evidence type="ECO:0000259" key="1">
    <source>
        <dbReference type="PROSITE" id="PS51186"/>
    </source>
</evidence>
<evidence type="ECO:0000313" key="2">
    <source>
        <dbReference type="EMBL" id="WUX51811.1"/>
    </source>
</evidence>
<dbReference type="RefSeq" id="WP_329075498.1">
    <property type="nucleotide sequence ID" value="NZ_CP109495.1"/>
</dbReference>
<protein>
    <recommendedName>
        <fullName evidence="1">N-acetyltransferase domain-containing protein</fullName>
    </recommendedName>
</protein>
<dbReference type="PROSITE" id="PS51186">
    <property type="entry name" value="GNAT"/>
    <property type="match status" value="1"/>
</dbReference>
<dbReference type="PANTHER" id="PTHR41368">
    <property type="entry name" value="PROTEIN YGHO"/>
    <property type="match status" value="1"/>
</dbReference>
<feature type="domain" description="N-acetyltransferase" evidence="1">
    <location>
        <begin position="162"/>
        <end position="338"/>
    </location>
</feature>
<dbReference type="SUPFAM" id="SSF55729">
    <property type="entry name" value="Acyl-CoA N-acyltransferases (Nat)"/>
    <property type="match status" value="1"/>
</dbReference>
<dbReference type="EMBL" id="CP109495">
    <property type="protein sequence ID" value="WUX51811.1"/>
    <property type="molecule type" value="Genomic_DNA"/>
</dbReference>
<evidence type="ECO:0000313" key="3">
    <source>
        <dbReference type="Proteomes" id="UP001432209"/>
    </source>
</evidence>
<accession>A0ABZ2A0H4</accession>
<proteinExistence type="predicted"/>
<dbReference type="Gene3D" id="3.40.630.30">
    <property type="match status" value="1"/>
</dbReference>
<organism evidence="2 3">
    <name type="scientific">Streptomyces niveus</name>
    <name type="common">Streptomyces spheroides</name>
    <dbReference type="NCBI Taxonomy" id="193462"/>
    <lineage>
        <taxon>Bacteria</taxon>
        <taxon>Bacillati</taxon>
        <taxon>Actinomycetota</taxon>
        <taxon>Actinomycetes</taxon>
        <taxon>Kitasatosporales</taxon>
        <taxon>Streptomycetaceae</taxon>
        <taxon>Streptomyces</taxon>
    </lineage>
</organism>
<dbReference type="PANTHER" id="PTHR41368:SF1">
    <property type="entry name" value="PROTEIN YGHO"/>
    <property type="match status" value="1"/>
</dbReference>
<keyword evidence="3" id="KW-1185">Reference proteome</keyword>
<sequence>MRRFVNPRRNPYFREAQIDHFVARDARGRTVGRISASVDPAHVERFGRHGYFGWFESVDDPEVADALLDAAETWVRERDMVRLTGPHSYCSTQEFGLLTNGFDSRPAAFQSHNPPYYLDLLSAAGFTPDFRTDTFSYFADRDADQLARLVRRGAAVVGQQGLRVRSLEPARWEREIDLIHDLLSASFATNHDMVPMSRAVLGFQTDEIRPFLDPRLVRFVELDGEPVGFSMLMADANEVLAATHGRAGPGFLIRYPWLKRRVGAALVLLIGVRPEVAGRGIGRVLAGEIARVGLGEVPPYRAVHTTWVHEHNWQSRAYMGLTDASPARSYAIYGKALTP</sequence>
<dbReference type="InterPro" id="IPR016181">
    <property type="entry name" value="Acyl_CoA_acyltransferase"/>
</dbReference>
<reference evidence="2" key="1">
    <citation type="submission" date="2022-10" db="EMBL/GenBank/DDBJ databases">
        <title>The complete genomes of actinobacterial strains from the NBC collection.</title>
        <authorList>
            <person name="Joergensen T.S."/>
            <person name="Alvarez Arevalo M."/>
            <person name="Sterndorff E.B."/>
            <person name="Faurdal D."/>
            <person name="Vuksanovic O."/>
            <person name="Mourched A.-S."/>
            <person name="Charusanti P."/>
            <person name="Shaw S."/>
            <person name="Blin K."/>
            <person name="Weber T."/>
        </authorList>
    </citation>
    <scope>NUCLEOTIDE SEQUENCE</scope>
    <source>
        <strain evidence="2">NBC_01432</strain>
    </source>
</reference>